<evidence type="ECO:0000256" key="7">
    <source>
        <dbReference type="SAM" id="Coils"/>
    </source>
</evidence>
<evidence type="ECO:0000256" key="2">
    <source>
        <dbReference type="ARBA" id="ARBA00012438"/>
    </source>
</evidence>
<dbReference type="Pfam" id="PF02518">
    <property type="entry name" value="HATPase_c"/>
    <property type="match status" value="1"/>
</dbReference>
<dbReference type="InterPro" id="IPR003661">
    <property type="entry name" value="HisK_dim/P_dom"/>
</dbReference>
<dbReference type="AlphaFoldDB" id="A0AAU9DWB6"/>
<dbReference type="GO" id="GO:0005886">
    <property type="term" value="C:plasma membrane"/>
    <property type="evidence" value="ECO:0007669"/>
    <property type="project" value="TreeGrafter"/>
</dbReference>
<evidence type="ECO:0000256" key="1">
    <source>
        <dbReference type="ARBA" id="ARBA00000085"/>
    </source>
</evidence>
<accession>A0AAU9DWB6</accession>
<gene>
    <name evidence="10" type="ORF">HLVA_11350</name>
</gene>
<dbReference type="Pfam" id="PF00072">
    <property type="entry name" value="Response_reg"/>
    <property type="match status" value="1"/>
</dbReference>
<dbReference type="InterPro" id="IPR001789">
    <property type="entry name" value="Sig_transdc_resp-reg_receiver"/>
</dbReference>
<dbReference type="SUPFAM" id="SSF55781">
    <property type="entry name" value="GAF domain-like"/>
    <property type="match status" value="1"/>
</dbReference>
<dbReference type="SUPFAM" id="SSF55874">
    <property type="entry name" value="ATPase domain of HSP90 chaperone/DNA topoisomerase II/histidine kinase"/>
    <property type="match status" value="1"/>
</dbReference>
<dbReference type="PANTHER" id="PTHR43047:SF72">
    <property type="entry name" value="OSMOSENSING HISTIDINE PROTEIN KINASE SLN1"/>
    <property type="match status" value="1"/>
</dbReference>
<comment type="catalytic activity">
    <reaction evidence="1">
        <text>ATP + protein L-histidine = ADP + protein N-phospho-L-histidine.</text>
        <dbReference type="EC" id="2.7.13.3"/>
    </reaction>
</comment>
<keyword evidence="3 6" id="KW-0597">Phosphoprotein</keyword>
<dbReference type="InterPro" id="IPR029016">
    <property type="entry name" value="GAF-like_dom_sf"/>
</dbReference>
<dbReference type="RefSeq" id="WP_307903430.1">
    <property type="nucleotide sequence ID" value="NZ_AP027059.1"/>
</dbReference>
<feature type="coiled-coil region" evidence="7">
    <location>
        <begin position="312"/>
        <end position="339"/>
    </location>
</feature>
<dbReference type="Pfam" id="PF11849">
    <property type="entry name" value="DUF3369"/>
    <property type="match status" value="1"/>
</dbReference>
<dbReference type="EC" id="2.7.13.3" evidence="2"/>
<dbReference type="Gene3D" id="1.10.287.130">
    <property type="match status" value="1"/>
</dbReference>
<name>A0AAU9DWB6_9FUSO</name>
<organism evidence="10 11">
    <name type="scientific">Haliovirga abyssi</name>
    <dbReference type="NCBI Taxonomy" id="2996794"/>
    <lineage>
        <taxon>Bacteria</taxon>
        <taxon>Fusobacteriati</taxon>
        <taxon>Fusobacteriota</taxon>
        <taxon>Fusobacteriia</taxon>
        <taxon>Fusobacteriales</taxon>
        <taxon>Haliovirgaceae</taxon>
        <taxon>Haliovirga</taxon>
    </lineage>
</organism>
<dbReference type="SUPFAM" id="SSF47384">
    <property type="entry name" value="Homodimeric domain of signal transducing histidine kinase"/>
    <property type="match status" value="1"/>
</dbReference>
<dbReference type="InterPro" id="IPR036097">
    <property type="entry name" value="HisK_dim/P_sf"/>
</dbReference>
<dbReference type="InterPro" id="IPR004358">
    <property type="entry name" value="Sig_transdc_His_kin-like_C"/>
</dbReference>
<dbReference type="GO" id="GO:0000155">
    <property type="term" value="F:phosphorelay sensor kinase activity"/>
    <property type="evidence" value="ECO:0007669"/>
    <property type="project" value="InterPro"/>
</dbReference>
<dbReference type="Pfam" id="PF00512">
    <property type="entry name" value="HisKA"/>
    <property type="match status" value="1"/>
</dbReference>
<keyword evidence="5" id="KW-0418">Kinase</keyword>
<reference evidence="10 11" key="1">
    <citation type="submission" date="2022-11" db="EMBL/GenBank/DDBJ databases">
        <title>Haliovirga abyssi gen. nov., sp. nov., a mesophilic fermentative bacterium isolated from the Iheya North hydrothermal field and the proposal of Haliovirgaceae fam. nov.</title>
        <authorList>
            <person name="Miyazaki U."/>
            <person name="Tame A."/>
            <person name="Miyazaki J."/>
            <person name="Takai K."/>
            <person name="Sawayama S."/>
            <person name="Kitajima M."/>
            <person name="Okamoto A."/>
            <person name="Nakagawa S."/>
        </authorList>
    </citation>
    <scope>NUCLEOTIDE SEQUENCE [LARGE SCALE GENOMIC DNA]</scope>
    <source>
        <strain evidence="10 11">IC12</strain>
    </source>
</reference>
<feature type="domain" description="Histidine kinase" evidence="8">
    <location>
        <begin position="346"/>
        <end position="574"/>
    </location>
</feature>
<evidence type="ECO:0000313" key="10">
    <source>
        <dbReference type="EMBL" id="BDU50566.1"/>
    </source>
</evidence>
<evidence type="ECO:0000256" key="4">
    <source>
        <dbReference type="ARBA" id="ARBA00022679"/>
    </source>
</evidence>
<dbReference type="Gene3D" id="3.40.50.2300">
    <property type="match status" value="1"/>
</dbReference>
<evidence type="ECO:0000259" key="8">
    <source>
        <dbReference type="PROSITE" id="PS50109"/>
    </source>
</evidence>
<dbReference type="SMART" id="SM00387">
    <property type="entry name" value="HATPase_c"/>
    <property type="match status" value="1"/>
</dbReference>
<dbReference type="GO" id="GO:0009927">
    <property type="term" value="F:histidine phosphotransfer kinase activity"/>
    <property type="evidence" value="ECO:0007669"/>
    <property type="project" value="TreeGrafter"/>
</dbReference>
<dbReference type="SMART" id="SM00388">
    <property type="entry name" value="HisKA"/>
    <property type="match status" value="1"/>
</dbReference>
<evidence type="ECO:0000313" key="11">
    <source>
        <dbReference type="Proteomes" id="UP001321582"/>
    </source>
</evidence>
<dbReference type="PROSITE" id="PS50109">
    <property type="entry name" value="HIS_KIN"/>
    <property type="match status" value="1"/>
</dbReference>
<dbReference type="EMBL" id="AP027059">
    <property type="protein sequence ID" value="BDU50566.1"/>
    <property type="molecule type" value="Genomic_DNA"/>
</dbReference>
<dbReference type="PANTHER" id="PTHR43047">
    <property type="entry name" value="TWO-COMPONENT HISTIDINE PROTEIN KINASE"/>
    <property type="match status" value="1"/>
</dbReference>
<sequence length="574" mass="66125">MDTIISSINRKILIIDDQVDVLNSLKRILGKEEKDEIEDILGDFFENDKKKSVEIEEKYEVSIADRGEEGFELVKKSQNENLPYAVVFIDMRMPGWDGLKTAKKIREIDKDIEIVIMTAYSDKSRADILKTLESHDKLLYLKKPFDIEEIKQMALSLTLKWSLSKELVEKYEVISNSKKGLEKVINSIDKIERIKPPALKTILDGILKQILSILELKSGMIIFYDNGENYFENKIETDLEKFSDIDIEVLKIKAEKEKNIFISGEFLVIPLKNRGKLIAMGIIYKDNKLDFNEEHFKLFEIFISHAINLLKNSELYTKLEKINKELKDKNEELKKAYELNKKFLVISSHELRTPITLINGYAEMLEIELDSNSTKNTVSKLKKSVERLTRIVNSMLEVFAVSNEGKEIIIEKSEVTIEELFESLKILVEEFLEKRSQKLILIKDGEIPSAITDKKKLLYFALVNIMMNAIKFSPDGAKIEFIAKFNKNTQKIEVSIKDYGVGIEQTYVNEIFKPFFTIVNEQFHHSGVYEYKASGIGMGLTIAKNIIELMGEKIWCTSKLESGTEIIFTLSAKK</sequence>
<dbReference type="InterPro" id="IPR005467">
    <property type="entry name" value="His_kinase_dom"/>
</dbReference>
<proteinExistence type="predicted"/>
<evidence type="ECO:0000256" key="3">
    <source>
        <dbReference type="ARBA" id="ARBA00022553"/>
    </source>
</evidence>
<dbReference type="CDD" id="cd00082">
    <property type="entry name" value="HisKA"/>
    <property type="match status" value="1"/>
</dbReference>
<feature type="modified residue" description="4-aspartylphosphate" evidence="6">
    <location>
        <position position="90"/>
    </location>
</feature>
<dbReference type="InterPro" id="IPR036890">
    <property type="entry name" value="HATPase_C_sf"/>
</dbReference>
<evidence type="ECO:0000259" key="9">
    <source>
        <dbReference type="PROSITE" id="PS50110"/>
    </source>
</evidence>
<dbReference type="InterPro" id="IPR003594">
    <property type="entry name" value="HATPase_dom"/>
</dbReference>
<dbReference type="PROSITE" id="PS50110">
    <property type="entry name" value="RESPONSE_REGULATORY"/>
    <property type="match status" value="1"/>
</dbReference>
<dbReference type="Gene3D" id="3.30.450.40">
    <property type="match status" value="1"/>
</dbReference>
<dbReference type="InterPro" id="IPR011006">
    <property type="entry name" value="CheY-like_superfamily"/>
</dbReference>
<dbReference type="Proteomes" id="UP001321582">
    <property type="component" value="Chromosome"/>
</dbReference>
<evidence type="ECO:0000256" key="5">
    <source>
        <dbReference type="ARBA" id="ARBA00022777"/>
    </source>
</evidence>
<protein>
    <recommendedName>
        <fullName evidence="2">histidine kinase</fullName>
        <ecNumber evidence="2">2.7.13.3</ecNumber>
    </recommendedName>
</protein>
<dbReference type="InterPro" id="IPR021800">
    <property type="entry name" value="DUF3369"/>
</dbReference>
<dbReference type="SMART" id="SM00448">
    <property type="entry name" value="REC"/>
    <property type="match status" value="1"/>
</dbReference>
<keyword evidence="4" id="KW-0808">Transferase</keyword>
<dbReference type="SUPFAM" id="SSF52172">
    <property type="entry name" value="CheY-like"/>
    <property type="match status" value="1"/>
</dbReference>
<evidence type="ECO:0000256" key="6">
    <source>
        <dbReference type="PROSITE-ProRule" id="PRU00169"/>
    </source>
</evidence>
<keyword evidence="7" id="KW-0175">Coiled coil</keyword>
<keyword evidence="11" id="KW-1185">Reference proteome</keyword>
<dbReference type="KEGG" id="haby:HLVA_11350"/>
<dbReference type="PRINTS" id="PR00344">
    <property type="entry name" value="BCTRLSENSOR"/>
</dbReference>
<dbReference type="Gene3D" id="3.30.565.10">
    <property type="entry name" value="Histidine kinase-like ATPase, C-terminal domain"/>
    <property type="match status" value="1"/>
</dbReference>
<feature type="domain" description="Response regulatory" evidence="9">
    <location>
        <begin position="11"/>
        <end position="158"/>
    </location>
</feature>